<dbReference type="RefSeq" id="WP_126213378.1">
    <property type="nucleotide sequence ID" value="NZ_PELW01000385.1"/>
</dbReference>
<comment type="caution">
    <text evidence="9">The sequence shown here is derived from an EMBL/GenBank/DDBJ whole genome shotgun (WGS) entry which is preliminary data.</text>
</comment>
<evidence type="ECO:0000256" key="1">
    <source>
        <dbReference type="ARBA" id="ARBA00004651"/>
    </source>
</evidence>
<dbReference type="InterPro" id="IPR035906">
    <property type="entry name" value="MetI-like_sf"/>
</dbReference>
<evidence type="ECO:0000259" key="8">
    <source>
        <dbReference type="PROSITE" id="PS50928"/>
    </source>
</evidence>
<dbReference type="Proteomes" id="UP000286712">
    <property type="component" value="Unassembled WGS sequence"/>
</dbReference>
<feature type="domain" description="ABC transmembrane type-1" evidence="8">
    <location>
        <begin position="65"/>
        <end position="272"/>
    </location>
</feature>
<comment type="subcellular location">
    <subcellularLocation>
        <location evidence="1 7">Cell membrane</location>
        <topology evidence="1 7">Multi-pass membrane protein</topology>
    </subcellularLocation>
</comment>
<name>A0A430RR83_THESC</name>
<dbReference type="PROSITE" id="PS50928">
    <property type="entry name" value="ABC_TM1"/>
    <property type="match status" value="1"/>
</dbReference>
<dbReference type="GO" id="GO:0005886">
    <property type="term" value="C:plasma membrane"/>
    <property type="evidence" value="ECO:0007669"/>
    <property type="project" value="UniProtKB-SubCell"/>
</dbReference>
<sequence length="279" mass="30621">MGQRGVAWLLALPGLAVLGGVVGLPLLYALFLSLTGYSFLRPSYHWVGLARYQEAFRDPYFLHALGLTALYVAVTVGLTLVLALVLAVLLQQNLPWKGFHYFVVSLPMLIAPVGVGLIWKMILHPELGILSYLFGKVDFFGDARYALFSLALVDVWQQVSFAALVLLAGLRSLPKEPLEAAYVDGATPWQAFLRVTLPLLRPVLVVLLILQTLAEVRTYDLVYVLTRGGPGSATDLVSYYIYRKAFLGLDLSGASAMGYLLLLLTLALVAAYYRLLTRG</sequence>
<dbReference type="PANTHER" id="PTHR30193:SF37">
    <property type="entry name" value="INNER MEMBRANE ABC TRANSPORTER PERMEASE PROTEIN YCJO"/>
    <property type="match status" value="1"/>
</dbReference>
<keyword evidence="2 7" id="KW-0813">Transport</keyword>
<evidence type="ECO:0000256" key="7">
    <source>
        <dbReference type="RuleBase" id="RU363032"/>
    </source>
</evidence>
<dbReference type="InterPro" id="IPR000515">
    <property type="entry name" value="MetI-like"/>
</dbReference>
<evidence type="ECO:0000313" key="10">
    <source>
        <dbReference type="Proteomes" id="UP000286712"/>
    </source>
</evidence>
<evidence type="ECO:0000256" key="5">
    <source>
        <dbReference type="ARBA" id="ARBA00022989"/>
    </source>
</evidence>
<feature type="transmembrane region" description="Helical" evidence="7">
    <location>
        <begin position="191"/>
        <end position="214"/>
    </location>
</feature>
<keyword evidence="3" id="KW-1003">Cell membrane</keyword>
<dbReference type="GO" id="GO:0055085">
    <property type="term" value="P:transmembrane transport"/>
    <property type="evidence" value="ECO:0007669"/>
    <property type="project" value="InterPro"/>
</dbReference>
<feature type="transmembrane region" description="Helical" evidence="7">
    <location>
        <begin position="60"/>
        <end position="89"/>
    </location>
</feature>
<keyword evidence="5 7" id="KW-1133">Transmembrane helix</keyword>
<dbReference type="CDD" id="cd06261">
    <property type="entry name" value="TM_PBP2"/>
    <property type="match status" value="1"/>
</dbReference>
<reference evidence="9 10" key="1">
    <citation type="journal article" date="2019" name="Extremophiles">
        <title>Biogeography of thermophiles and predominance of Thermus scotoductus in domestic water heaters.</title>
        <authorList>
            <person name="Wilpiszeski R.L."/>
            <person name="Zhang Z."/>
            <person name="House C.H."/>
        </authorList>
    </citation>
    <scope>NUCLEOTIDE SEQUENCE [LARGE SCALE GENOMIC DNA]</scope>
    <source>
        <strain evidence="9 10">27_S27</strain>
    </source>
</reference>
<dbReference type="SUPFAM" id="SSF161098">
    <property type="entry name" value="MetI-like"/>
    <property type="match status" value="1"/>
</dbReference>
<dbReference type="EMBL" id="PELW01000385">
    <property type="protein sequence ID" value="RTH21757.1"/>
    <property type="molecule type" value="Genomic_DNA"/>
</dbReference>
<dbReference type="PANTHER" id="PTHR30193">
    <property type="entry name" value="ABC TRANSPORTER PERMEASE PROTEIN"/>
    <property type="match status" value="1"/>
</dbReference>
<dbReference type="InterPro" id="IPR051393">
    <property type="entry name" value="ABC_transporter_permease"/>
</dbReference>
<feature type="transmembrane region" description="Helical" evidence="7">
    <location>
        <begin position="101"/>
        <end position="123"/>
    </location>
</feature>
<keyword evidence="4 7" id="KW-0812">Transmembrane</keyword>
<accession>A0A430RR83</accession>
<protein>
    <submittedName>
        <fullName evidence="9">Sugar ABC transporter permease</fullName>
    </submittedName>
</protein>
<evidence type="ECO:0000313" key="9">
    <source>
        <dbReference type="EMBL" id="RTH21757.1"/>
    </source>
</evidence>
<dbReference type="Gene3D" id="1.10.3720.10">
    <property type="entry name" value="MetI-like"/>
    <property type="match status" value="1"/>
</dbReference>
<dbReference type="Pfam" id="PF00528">
    <property type="entry name" value="BPD_transp_1"/>
    <property type="match status" value="1"/>
</dbReference>
<feature type="transmembrane region" description="Helical" evidence="7">
    <location>
        <begin position="143"/>
        <end position="170"/>
    </location>
</feature>
<feature type="transmembrane region" description="Helical" evidence="7">
    <location>
        <begin position="256"/>
        <end position="276"/>
    </location>
</feature>
<evidence type="ECO:0000256" key="6">
    <source>
        <dbReference type="ARBA" id="ARBA00023136"/>
    </source>
</evidence>
<organism evidence="9 10">
    <name type="scientific">Thermus scotoductus</name>
    <dbReference type="NCBI Taxonomy" id="37636"/>
    <lineage>
        <taxon>Bacteria</taxon>
        <taxon>Thermotogati</taxon>
        <taxon>Deinococcota</taxon>
        <taxon>Deinococci</taxon>
        <taxon>Thermales</taxon>
        <taxon>Thermaceae</taxon>
        <taxon>Thermus</taxon>
    </lineage>
</organism>
<comment type="similarity">
    <text evidence="7">Belongs to the binding-protein-dependent transport system permease family.</text>
</comment>
<dbReference type="AlphaFoldDB" id="A0A430RR83"/>
<evidence type="ECO:0000256" key="2">
    <source>
        <dbReference type="ARBA" id="ARBA00022448"/>
    </source>
</evidence>
<evidence type="ECO:0000256" key="3">
    <source>
        <dbReference type="ARBA" id="ARBA00022475"/>
    </source>
</evidence>
<keyword evidence="6 7" id="KW-0472">Membrane</keyword>
<gene>
    <name evidence="9" type="ORF">CSW40_12265</name>
</gene>
<evidence type="ECO:0000256" key="4">
    <source>
        <dbReference type="ARBA" id="ARBA00022692"/>
    </source>
</evidence>
<feature type="transmembrane region" description="Helical" evidence="7">
    <location>
        <begin position="7"/>
        <end position="40"/>
    </location>
</feature>
<proteinExistence type="inferred from homology"/>